<sequence length="183" mass="20702">MKKTIAAVIVVIIAGIILYTNLESRLCIKATLGMEMSLDEISNSKLYQKYLELDLEDTRAQLETKLGKKGTVDDWGLFSVWNFPYGTIKVVLKEDKAVYKMIVMSIQESPHIIENESTIKMNGYTTFEEVMDALGTSIEFGKSYYDENSKAISTSYLWKLTSGKTLKISFTEGTIDDISYLGW</sequence>
<dbReference type="Proteomes" id="UP000614200">
    <property type="component" value="Unassembled WGS sequence"/>
</dbReference>
<name>A0ABR9ZPZ1_9FIRM</name>
<evidence type="ECO:0000313" key="2">
    <source>
        <dbReference type="EMBL" id="MBF4691995.1"/>
    </source>
</evidence>
<keyword evidence="1" id="KW-0472">Membrane</keyword>
<comment type="caution">
    <text evidence="2">The sequence shown here is derived from an EMBL/GenBank/DDBJ whole genome shotgun (WGS) entry which is preliminary data.</text>
</comment>
<evidence type="ECO:0000313" key="3">
    <source>
        <dbReference type="Proteomes" id="UP000614200"/>
    </source>
</evidence>
<keyword evidence="3" id="KW-1185">Reference proteome</keyword>
<feature type="transmembrane region" description="Helical" evidence="1">
    <location>
        <begin position="5"/>
        <end position="22"/>
    </location>
</feature>
<dbReference type="EMBL" id="JADKNH010000001">
    <property type="protein sequence ID" value="MBF4691995.1"/>
    <property type="molecule type" value="Genomic_DNA"/>
</dbReference>
<dbReference type="RefSeq" id="WP_194700221.1">
    <property type="nucleotide sequence ID" value="NZ_JADKNH010000001.1"/>
</dbReference>
<keyword evidence="1" id="KW-0812">Transmembrane</keyword>
<keyword evidence="1" id="KW-1133">Transmembrane helix</keyword>
<evidence type="ECO:0008006" key="4">
    <source>
        <dbReference type="Google" id="ProtNLM"/>
    </source>
</evidence>
<accession>A0ABR9ZPZ1</accession>
<proteinExistence type="predicted"/>
<reference evidence="2 3" key="1">
    <citation type="submission" date="2020-11" db="EMBL/GenBank/DDBJ databases">
        <title>Fusibacter basophilias sp. nov.</title>
        <authorList>
            <person name="Qiu D."/>
        </authorList>
    </citation>
    <scope>NUCLEOTIDE SEQUENCE [LARGE SCALE GENOMIC DNA]</scope>
    <source>
        <strain evidence="2 3">Q10-2</strain>
    </source>
</reference>
<evidence type="ECO:0000256" key="1">
    <source>
        <dbReference type="SAM" id="Phobius"/>
    </source>
</evidence>
<protein>
    <recommendedName>
        <fullName evidence="4">DUF3862 domain-containing protein</fullName>
    </recommendedName>
</protein>
<organism evidence="2 3">
    <name type="scientific">Fusibacter ferrireducens</name>
    <dbReference type="NCBI Taxonomy" id="2785058"/>
    <lineage>
        <taxon>Bacteria</taxon>
        <taxon>Bacillati</taxon>
        <taxon>Bacillota</taxon>
        <taxon>Clostridia</taxon>
        <taxon>Eubacteriales</taxon>
        <taxon>Eubacteriales Family XII. Incertae Sedis</taxon>
        <taxon>Fusibacter</taxon>
    </lineage>
</organism>
<gene>
    <name evidence="2" type="ORF">ISU02_02640</name>
</gene>